<evidence type="ECO:0000313" key="15">
    <source>
        <dbReference type="EMBL" id="KAK3200518.1"/>
    </source>
</evidence>
<keyword evidence="6" id="KW-0001">2Fe-2S</keyword>
<keyword evidence="7" id="KW-0479">Metal-binding</keyword>
<keyword evidence="12" id="KW-0411">Iron-sulfur</keyword>
<dbReference type="GO" id="GO:0009507">
    <property type="term" value="C:chloroplast"/>
    <property type="evidence" value="ECO:0007669"/>
    <property type="project" value="UniProtKB-SubCell"/>
</dbReference>
<dbReference type="SUPFAM" id="SSF50022">
    <property type="entry name" value="ISP domain"/>
    <property type="match status" value="1"/>
</dbReference>
<dbReference type="GO" id="GO:0051537">
    <property type="term" value="F:2 iron, 2 sulfur cluster binding"/>
    <property type="evidence" value="ECO:0007669"/>
    <property type="project" value="UniProtKB-KW"/>
</dbReference>
<accession>A0AAE0A499</accession>
<sequence>MEALRASSVPSLYIPKALQKTHLITKPNLMKFQSSQLIPSWSFSSTKENTSTRSFKVFSIPSPTASSSTIISTENTDPRQPEADFETEIKDEKFDWFSEWYPIMPLCDLDKKVPHGKKVLGLDIVVWWDKNESSWKVFDDACPHRLAPLSDGRIDKSGRLQCAYHGWCFNGSGDCKLIPQAAPDGPQVHTSKQACARVYPSIVRHDMVWFWPNTNPEYKDIITKKKPPFIPKMDDSSFSKVWINRDFPYGYEVLVENLLDPAHIPYAHYGIMEIDEPSKVKVDREGGKPLDIVVEQLDINGFFGKYLWDSAKFVAPCTYYNFNDPVAFKGLGGYSILAGTDDEIKKLSEQPRMVFFFFCIPVSPGNSRLIWGYAKNFESWIDKITPRWMLHIGANLAVDSDLYLLHKEEHKIMDVGPANWQKACFVPTKSDAFVTGFRRWLNKYSDGQINWGGKFISGTLPPSPPREQLMDRYWSHVVNCRSCNSAYKSLNALEVILQVISIVSIGIAAATKQSAMSSTARTTMVSMAVICFAASRWLVHFIYKNFHYHDHNHALH</sequence>
<comment type="caution">
    <text evidence="15">The sequence shown here is derived from an EMBL/GenBank/DDBJ whole genome shotgun (WGS) entry which is preliminary data.</text>
</comment>
<evidence type="ECO:0000256" key="6">
    <source>
        <dbReference type="ARBA" id="ARBA00022714"/>
    </source>
</evidence>
<evidence type="ECO:0000256" key="7">
    <source>
        <dbReference type="ARBA" id="ARBA00022723"/>
    </source>
</evidence>
<dbReference type="Pfam" id="PF08417">
    <property type="entry name" value="PaO"/>
    <property type="match status" value="1"/>
</dbReference>
<dbReference type="Proteomes" id="UP001281410">
    <property type="component" value="Unassembled WGS sequence"/>
</dbReference>
<dbReference type="GO" id="GO:0046872">
    <property type="term" value="F:metal ion binding"/>
    <property type="evidence" value="ECO:0007669"/>
    <property type="project" value="UniProtKB-KW"/>
</dbReference>
<dbReference type="SUPFAM" id="SSF55961">
    <property type="entry name" value="Bet v1-like"/>
    <property type="match status" value="1"/>
</dbReference>
<feature type="domain" description="Rieske" evidence="14">
    <location>
        <begin position="100"/>
        <end position="210"/>
    </location>
</feature>
<dbReference type="Gene3D" id="3.90.380.10">
    <property type="entry name" value="Naphthalene 1,2-dioxygenase Alpha Subunit, Chain A, domain 1"/>
    <property type="match status" value="1"/>
</dbReference>
<comment type="subcellular location">
    <subcellularLocation>
        <location evidence="2">Membrane</location>
    </subcellularLocation>
    <subcellularLocation>
        <location evidence="1">Plastid</location>
        <location evidence="1">Chloroplast</location>
    </subcellularLocation>
</comment>
<dbReference type="Pfam" id="PF00355">
    <property type="entry name" value="Rieske"/>
    <property type="match status" value="1"/>
</dbReference>
<gene>
    <name evidence="15" type="ORF">Dsin_023933</name>
</gene>
<name>A0AAE0A499_9ROSI</name>
<keyword evidence="9" id="KW-1133">Transmembrane helix</keyword>
<reference evidence="15" key="1">
    <citation type="journal article" date="2023" name="Plant J.">
        <title>Genome sequences and population genomics provide insights into the demographic history, inbreeding, and mutation load of two 'living fossil' tree species of Dipteronia.</title>
        <authorList>
            <person name="Feng Y."/>
            <person name="Comes H.P."/>
            <person name="Chen J."/>
            <person name="Zhu S."/>
            <person name="Lu R."/>
            <person name="Zhang X."/>
            <person name="Li P."/>
            <person name="Qiu J."/>
            <person name="Olsen K.M."/>
            <person name="Qiu Y."/>
        </authorList>
    </citation>
    <scope>NUCLEOTIDE SEQUENCE</scope>
    <source>
        <strain evidence="15">NBL</strain>
    </source>
</reference>
<protein>
    <recommendedName>
        <fullName evidence="14">Rieske domain-containing protein</fullName>
    </recommendedName>
</protein>
<keyword evidence="4" id="KW-0934">Plastid</keyword>
<evidence type="ECO:0000256" key="2">
    <source>
        <dbReference type="ARBA" id="ARBA00004370"/>
    </source>
</evidence>
<evidence type="ECO:0000256" key="12">
    <source>
        <dbReference type="ARBA" id="ARBA00023014"/>
    </source>
</evidence>
<evidence type="ECO:0000256" key="9">
    <source>
        <dbReference type="ARBA" id="ARBA00022989"/>
    </source>
</evidence>
<evidence type="ECO:0000256" key="13">
    <source>
        <dbReference type="ARBA" id="ARBA00023136"/>
    </source>
</evidence>
<evidence type="ECO:0000256" key="3">
    <source>
        <dbReference type="ARBA" id="ARBA00022528"/>
    </source>
</evidence>
<dbReference type="InterPro" id="IPR013626">
    <property type="entry name" value="PaO"/>
</dbReference>
<dbReference type="InterPro" id="IPR036922">
    <property type="entry name" value="Rieske_2Fe-2S_sf"/>
</dbReference>
<keyword evidence="8" id="KW-0809">Transit peptide</keyword>
<evidence type="ECO:0000313" key="16">
    <source>
        <dbReference type="Proteomes" id="UP001281410"/>
    </source>
</evidence>
<organism evidence="15 16">
    <name type="scientific">Dipteronia sinensis</name>
    <dbReference type="NCBI Taxonomy" id="43782"/>
    <lineage>
        <taxon>Eukaryota</taxon>
        <taxon>Viridiplantae</taxon>
        <taxon>Streptophyta</taxon>
        <taxon>Embryophyta</taxon>
        <taxon>Tracheophyta</taxon>
        <taxon>Spermatophyta</taxon>
        <taxon>Magnoliopsida</taxon>
        <taxon>eudicotyledons</taxon>
        <taxon>Gunneridae</taxon>
        <taxon>Pentapetalae</taxon>
        <taxon>rosids</taxon>
        <taxon>malvids</taxon>
        <taxon>Sapindales</taxon>
        <taxon>Sapindaceae</taxon>
        <taxon>Hippocastanoideae</taxon>
        <taxon>Acereae</taxon>
        <taxon>Dipteronia</taxon>
    </lineage>
</organism>
<dbReference type="PANTHER" id="PTHR21266">
    <property type="entry name" value="IRON-SULFUR DOMAIN CONTAINING PROTEIN"/>
    <property type="match status" value="1"/>
</dbReference>
<dbReference type="PROSITE" id="PS51296">
    <property type="entry name" value="RIESKE"/>
    <property type="match status" value="1"/>
</dbReference>
<evidence type="ECO:0000256" key="4">
    <source>
        <dbReference type="ARBA" id="ARBA00022640"/>
    </source>
</evidence>
<dbReference type="EMBL" id="JANJYJ010000007">
    <property type="protein sequence ID" value="KAK3200518.1"/>
    <property type="molecule type" value="Genomic_DNA"/>
</dbReference>
<keyword evidence="13" id="KW-0472">Membrane</keyword>
<keyword evidence="16" id="KW-1185">Reference proteome</keyword>
<keyword evidence="3" id="KW-0150">Chloroplast</keyword>
<keyword evidence="11" id="KW-0408">Iron</keyword>
<evidence type="ECO:0000256" key="5">
    <source>
        <dbReference type="ARBA" id="ARBA00022692"/>
    </source>
</evidence>
<dbReference type="CDD" id="cd03480">
    <property type="entry name" value="Rieske_RO_Alpha_PaO"/>
    <property type="match status" value="1"/>
</dbReference>
<evidence type="ECO:0000256" key="8">
    <source>
        <dbReference type="ARBA" id="ARBA00022946"/>
    </source>
</evidence>
<proteinExistence type="predicted"/>
<dbReference type="AlphaFoldDB" id="A0AAE0A499"/>
<dbReference type="Gene3D" id="2.102.10.10">
    <property type="entry name" value="Rieske [2Fe-2S] iron-sulphur domain"/>
    <property type="match status" value="1"/>
</dbReference>
<dbReference type="InterPro" id="IPR017941">
    <property type="entry name" value="Rieske_2Fe-2S"/>
</dbReference>
<dbReference type="GO" id="GO:0010277">
    <property type="term" value="F:chlorophyllide a oxygenase activity"/>
    <property type="evidence" value="ECO:0007669"/>
    <property type="project" value="InterPro"/>
</dbReference>
<dbReference type="InterPro" id="IPR050584">
    <property type="entry name" value="Cholesterol_7-desaturase"/>
</dbReference>
<evidence type="ECO:0000259" key="14">
    <source>
        <dbReference type="PROSITE" id="PS51296"/>
    </source>
</evidence>
<dbReference type="GO" id="GO:0016020">
    <property type="term" value="C:membrane"/>
    <property type="evidence" value="ECO:0007669"/>
    <property type="project" value="UniProtKB-SubCell"/>
</dbReference>
<evidence type="ECO:0000256" key="11">
    <source>
        <dbReference type="ARBA" id="ARBA00023004"/>
    </source>
</evidence>
<evidence type="ECO:0000256" key="1">
    <source>
        <dbReference type="ARBA" id="ARBA00004229"/>
    </source>
</evidence>
<keyword evidence="5" id="KW-0812">Transmembrane</keyword>
<evidence type="ECO:0000256" key="10">
    <source>
        <dbReference type="ARBA" id="ARBA00023002"/>
    </source>
</evidence>
<keyword evidence="10" id="KW-0560">Oxidoreductase</keyword>
<dbReference type="PANTHER" id="PTHR21266:SF32">
    <property type="entry name" value="CHOLESTEROL 7-DESATURASE NVD"/>
    <property type="match status" value="1"/>
</dbReference>